<name>A0A6L2JSW9_TANCI</name>
<evidence type="ECO:0000313" key="3">
    <source>
        <dbReference type="EMBL" id="GEU40171.1"/>
    </source>
</evidence>
<protein>
    <submittedName>
        <fullName evidence="3">Ulp1 protease family, C-terminal catalytic domain-containing protein</fullName>
    </submittedName>
</protein>
<accession>A0A6L2JSW9</accession>
<keyword evidence="3" id="KW-0378">Hydrolase</keyword>
<dbReference type="GO" id="GO:0006508">
    <property type="term" value="P:proteolysis"/>
    <property type="evidence" value="ECO:0007669"/>
    <property type="project" value="UniProtKB-KW"/>
</dbReference>
<evidence type="ECO:0000259" key="2">
    <source>
        <dbReference type="Pfam" id="PF26133"/>
    </source>
</evidence>
<dbReference type="PANTHER" id="PTHR33018">
    <property type="entry name" value="OS10G0338966 PROTEIN-RELATED"/>
    <property type="match status" value="1"/>
</dbReference>
<dbReference type="Pfam" id="PF26133">
    <property type="entry name" value="DUF8039"/>
    <property type="match status" value="1"/>
</dbReference>
<dbReference type="GO" id="GO:0008233">
    <property type="term" value="F:peptidase activity"/>
    <property type="evidence" value="ECO:0007669"/>
    <property type="project" value="UniProtKB-KW"/>
</dbReference>
<feature type="region of interest" description="Disordered" evidence="1">
    <location>
        <begin position="293"/>
        <end position="314"/>
    </location>
</feature>
<sequence>MEKPQKKRGINKVKDLPVGESVRFNKHGVSIGKYQRTFTSYCGNTVRMNIFILYPHWHKIEDEEKDLLWFDIKKIREEVRAREMKQTNRPRVRPKGFAGFEEQWEKELNDTNKATDLHKIPGRGSNFCLGRRCLDKDRNLSVPPEIAEIAKNCVRPTTSNIRIDCIKETTTCSLFSPESILTRERILCVHALIYLVGDSLIHGKMLQKGLMRVSVLKVLNWKEGLELPVPDEDIPNLGSMLSAFIQWIIGAIAHFSGLLNTLATSVAAKSTLPKVQGPAECLALMTVPTITQESKKRKKTTKTPVEQSKVEKENSSIRKQLHLLRKDINDRLEAMKKGYYQYIIELLTGKKLATNILTLFSRLEEEKAHRYGQVYNWKTTTYGNIRNDEDIRDLRSIETKFPAIVYNDAFTSEVTFSCELMVSLFNDNQIDIRISFNESDNEDYTKIYDKNSFSYKIFFVDDLKTYLENDNDKVNMPSFSSPKPTISYFNDLDFFKYFENEFPAIVYNDALTSKSEFLTEPTISPQQIDEFNLKDKTSLSECDEEEENILYFNDLFPFNAIYPNEL</sequence>
<reference evidence="3" key="1">
    <citation type="journal article" date="2019" name="Sci. Rep.">
        <title>Draft genome of Tanacetum cinerariifolium, the natural source of mosquito coil.</title>
        <authorList>
            <person name="Yamashiro T."/>
            <person name="Shiraishi A."/>
            <person name="Satake H."/>
            <person name="Nakayama K."/>
        </authorList>
    </citation>
    <scope>NUCLEOTIDE SEQUENCE</scope>
</reference>
<gene>
    <name evidence="3" type="ORF">Tci_012149</name>
</gene>
<keyword evidence="3" id="KW-0645">Protease</keyword>
<organism evidence="3">
    <name type="scientific">Tanacetum cinerariifolium</name>
    <name type="common">Dalmatian daisy</name>
    <name type="synonym">Chrysanthemum cinerariifolium</name>
    <dbReference type="NCBI Taxonomy" id="118510"/>
    <lineage>
        <taxon>Eukaryota</taxon>
        <taxon>Viridiplantae</taxon>
        <taxon>Streptophyta</taxon>
        <taxon>Embryophyta</taxon>
        <taxon>Tracheophyta</taxon>
        <taxon>Spermatophyta</taxon>
        <taxon>Magnoliopsida</taxon>
        <taxon>eudicotyledons</taxon>
        <taxon>Gunneridae</taxon>
        <taxon>Pentapetalae</taxon>
        <taxon>asterids</taxon>
        <taxon>campanulids</taxon>
        <taxon>Asterales</taxon>
        <taxon>Asteraceae</taxon>
        <taxon>Asteroideae</taxon>
        <taxon>Anthemideae</taxon>
        <taxon>Anthemidinae</taxon>
        <taxon>Tanacetum</taxon>
    </lineage>
</organism>
<proteinExistence type="predicted"/>
<evidence type="ECO:0000256" key="1">
    <source>
        <dbReference type="SAM" id="MobiDB-lite"/>
    </source>
</evidence>
<dbReference type="EMBL" id="BKCJ010001269">
    <property type="protein sequence ID" value="GEU40171.1"/>
    <property type="molecule type" value="Genomic_DNA"/>
</dbReference>
<dbReference type="PANTHER" id="PTHR33018:SF37">
    <property type="entry name" value="TRANSPOSASE TNP1_EN_SPM-LIKE DOMAIN-CONTAINING PROTEIN"/>
    <property type="match status" value="1"/>
</dbReference>
<comment type="caution">
    <text evidence="3">The sequence shown here is derived from an EMBL/GenBank/DDBJ whole genome shotgun (WGS) entry which is preliminary data.</text>
</comment>
<dbReference type="AlphaFoldDB" id="A0A6L2JSW9"/>
<dbReference type="InterPro" id="IPR058352">
    <property type="entry name" value="DUF8039"/>
</dbReference>
<feature type="domain" description="DUF8039" evidence="2">
    <location>
        <begin position="163"/>
        <end position="252"/>
    </location>
</feature>